<proteinExistence type="predicted"/>
<reference evidence="2 3" key="2">
    <citation type="submission" date="2019-01" db="EMBL/GenBank/DDBJ databases">
        <authorList>
            <person name="Li Y."/>
        </authorList>
    </citation>
    <scope>NUCLEOTIDE SEQUENCE [LARGE SCALE GENOMIC DNA]</scope>
    <source>
        <strain evidence="2 3">2D-5</strain>
    </source>
</reference>
<dbReference type="EMBL" id="SAUW01000004">
    <property type="protein sequence ID" value="RWR13806.1"/>
    <property type="molecule type" value="Genomic_DNA"/>
</dbReference>
<keyword evidence="3" id="KW-1185">Reference proteome</keyword>
<evidence type="ECO:0000313" key="2">
    <source>
        <dbReference type="EMBL" id="RWR13806.1"/>
    </source>
</evidence>
<keyword evidence="1" id="KW-0812">Transmembrane</keyword>
<keyword evidence="1" id="KW-1133">Transmembrane helix</keyword>
<feature type="transmembrane region" description="Helical" evidence="1">
    <location>
        <begin position="32"/>
        <end position="52"/>
    </location>
</feature>
<gene>
    <name evidence="2" type="ORF">D2T33_05255</name>
</gene>
<feature type="transmembrane region" description="Helical" evidence="1">
    <location>
        <begin position="102"/>
        <end position="123"/>
    </location>
</feature>
<dbReference type="AlphaFoldDB" id="A0A443J091"/>
<organism evidence="2 3">
    <name type="scientific">Paenirhodobacter populi</name>
    <dbReference type="NCBI Taxonomy" id="2306993"/>
    <lineage>
        <taxon>Bacteria</taxon>
        <taxon>Pseudomonadati</taxon>
        <taxon>Pseudomonadota</taxon>
        <taxon>Alphaproteobacteria</taxon>
        <taxon>Rhodobacterales</taxon>
        <taxon>Rhodobacter group</taxon>
        <taxon>Paenirhodobacter</taxon>
    </lineage>
</organism>
<evidence type="ECO:0000256" key="1">
    <source>
        <dbReference type="SAM" id="Phobius"/>
    </source>
</evidence>
<name>A0A443J091_9RHOB</name>
<dbReference type="RefSeq" id="WP_128269089.1">
    <property type="nucleotide sequence ID" value="NZ_SAUW01000004.1"/>
</dbReference>
<protein>
    <submittedName>
        <fullName evidence="2">Uncharacterized protein</fullName>
    </submittedName>
</protein>
<sequence length="125" mass="13523">MRAKIFEITGVLISAALFGLFSVILVDTREPFALDMMGIFVVALLSGVWGVCQRATWVGAIYAVALMILGFCAAVAGTILFIPWMLTLFALYGVQPWGKIGFVPLLSLPVYAVLPAFLGFAVYKD</sequence>
<evidence type="ECO:0000313" key="3">
    <source>
        <dbReference type="Proteomes" id="UP000285710"/>
    </source>
</evidence>
<dbReference type="Proteomes" id="UP000285710">
    <property type="component" value="Unassembled WGS sequence"/>
</dbReference>
<keyword evidence="1" id="KW-0472">Membrane</keyword>
<feature type="transmembrane region" description="Helical" evidence="1">
    <location>
        <begin position="5"/>
        <end position="26"/>
    </location>
</feature>
<accession>A0A443J091</accession>
<reference evidence="2 3" key="1">
    <citation type="submission" date="2019-01" db="EMBL/GenBank/DDBJ databases">
        <title>Sinorhodobacter populi sp. nov. isolated from the symptomatic bark tissue of Populus euramericana canker.</title>
        <authorList>
            <person name="Xu G."/>
        </authorList>
    </citation>
    <scope>NUCLEOTIDE SEQUENCE [LARGE SCALE GENOMIC DNA]</scope>
    <source>
        <strain evidence="2 3">2D-5</strain>
    </source>
</reference>
<feature type="transmembrane region" description="Helical" evidence="1">
    <location>
        <begin position="59"/>
        <end position="82"/>
    </location>
</feature>
<comment type="caution">
    <text evidence="2">The sequence shown here is derived from an EMBL/GenBank/DDBJ whole genome shotgun (WGS) entry which is preliminary data.</text>
</comment>